<evidence type="ECO:0000313" key="3">
    <source>
        <dbReference type="Proteomes" id="UP000295814"/>
    </source>
</evidence>
<keyword evidence="3" id="KW-1185">Reference proteome</keyword>
<evidence type="ECO:0008006" key="4">
    <source>
        <dbReference type="Google" id="ProtNLM"/>
    </source>
</evidence>
<dbReference type="Proteomes" id="UP000295814">
    <property type="component" value="Unassembled WGS sequence"/>
</dbReference>
<accession>A0A562YDD7</accession>
<dbReference type="EMBL" id="SMZJ02000004">
    <property type="protein sequence ID" value="TWO32661.1"/>
    <property type="molecule type" value="Genomic_DNA"/>
</dbReference>
<dbReference type="AlphaFoldDB" id="A0A562YDD7"/>
<gene>
    <name evidence="2" type="ORF">E1J38_007280</name>
</gene>
<reference evidence="2 3" key="1">
    <citation type="submission" date="2019-03" db="EMBL/GenBank/DDBJ databases">
        <authorList>
            <person name="Zhong Y.L."/>
        </authorList>
    </citation>
    <scope>NUCLEOTIDE SEQUENCE [LARGE SCALE GENOMIC DNA]</scope>
    <source>
        <strain evidence="2 3">W255</strain>
    </source>
</reference>
<dbReference type="RefSeq" id="WP_133355384.1">
    <property type="nucleotide sequence ID" value="NZ_SMZJ02000004.1"/>
</dbReference>
<sequence>MNKLILIFVLSFCTLGFAQDNSDKLPFYEIEDYPENYTSNLLVARMIDGLGFRYYWATEGLRDIDFEYKASESGRTTGETIDHIYGLSRFIRNSILENDKDNTNTELGYTEKRKQTLINLKVVSNAFKNSKETFKFEDTSVPFWNIINGPISDALWHCGQVVMLRRASDNPINSNISLFKGSLRD</sequence>
<feature type="signal peptide" evidence="1">
    <location>
        <begin position="1"/>
        <end position="18"/>
    </location>
</feature>
<protein>
    <recommendedName>
        <fullName evidence="4">DinB family protein</fullName>
    </recommendedName>
</protein>
<organism evidence="2 3">
    <name type="scientific">Seonamhaeicola sediminis</name>
    <dbReference type="NCBI Taxonomy" id="2528206"/>
    <lineage>
        <taxon>Bacteria</taxon>
        <taxon>Pseudomonadati</taxon>
        <taxon>Bacteroidota</taxon>
        <taxon>Flavobacteriia</taxon>
        <taxon>Flavobacteriales</taxon>
        <taxon>Flavobacteriaceae</taxon>
    </lineage>
</organism>
<comment type="caution">
    <text evidence="2">The sequence shown here is derived from an EMBL/GenBank/DDBJ whole genome shotgun (WGS) entry which is preliminary data.</text>
</comment>
<proteinExistence type="predicted"/>
<feature type="chain" id="PRO_5023028769" description="DinB family protein" evidence="1">
    <location>
        <begin position="19"/>
        <end position="185"/>
    </location>
</feature>
<dbReference type="Gene3D" id="1.20.120.450">
    <property type="entry name" value="dinb family like domain"/>
    <property type="match status" value="1"/>
</dbReference>
<evidence type="ECO:0000256" key="1">
    <source>
        <dbReference type="SAM" id="SignalP"/>
    </source>
</evidence>
<dbReference type="InterPro" id="IPR034660">
    <property type="entry name" value="DinB/YfiT-like"/>
</dbReference>
<name>A0A562YDD7_9FLAO</name>
<evidence type="ECO:0000313" key="2">
    <source>
        <dbReference type="EMBL" id="TWO32661.1"/>
    </source>
</evidence>
<reference evidence="2 3" key="2">
    <citation type="submission" date="2019-07" db="EMBL/GenBank/DDBJ databases">
        <title>Seonamhaeicola sp. W255 draft genome.</title>
        <authorList>
            <person name="Zhang X.-Y."/>
            <person name="Zhang R."/>
            <person name="Zhong Y.-L."/>
            <person name="Du Z.-J."/>
        </authorList>
    </citation>
    <scope>NUCLEOTIDE SEQUENCE [LARGE SCALE GENOMIC DNA]</scope>
    <source>
        <strain evidence="2 3">W255</strain>
    </source>
</reference>
<keyword evidence="1" id="KW-0732">Signal</keyword>
<dbReference type="OrthoDB" id="837585at2"/>